<gene>
    <name evidence="6" type="ORF">HJC23_007977</name>
</gene>
<comment type="caution">
    <text evidence="6">The sequence shown here is derived from an EMBL/GenBank/DDBJ whole genome shotgun (WGS) entry which is preliminary data.</text>
</comment>
<feature type="region of interest" description="Disordered" evidence="4">
    <location>
        <begin position="484"/>
        <end position="537"/>
    </location>
</feature>
<feature type="compositionally biased region" description="Basic and acidic residues" evidence="4">
    <location>
        <begin position="520"/>
        <end position="537"/>
    </location>
</feature>
<dbReference type="InterPro" id="IPR000232">
    <property type="entry name" value="HSF_DNA-bd"/>
</dbReference>
<feature type="region of interest" description="Disordered" evidence="4">
    <location>
        <begin position="1"/>
        <end position="64"/>
    </location>
</feature>
<dbReference type="GO" id="GO:0005634">
    <property type="term" value="C:nucleus"/>
    <property type="evidence" value="ECO:0007669"/>
    <property type="project" value="UniProtKB-SubCell"/>
</dbReference>
<protein>
    <recommendedName>
        <fullName evidence="5">HSF-type DNA-binding domain-containing protein</fullName>
    </recommendedName>
</protein>
<evidence type="ECO:0000256" key="3">
    <source>
        <dbReference type="ARBA" id="ARBA00023242"/>
    </source>
</evidence>
<sequence length="537" mass="58471">MSGGKPHASESQDSSNSTGDEESPAVPTAPGASIAPPGHQRRRRMSRVGDPTASKRRRKSDDRPSFPAILMGILSNPKYADTISFLSDERRFIVVNPIELETTVLPLHFDASPGAMTCERFVNMLCKWGFQIYNDAKYPDINVYSHPLFKKGDWEGCLRIVKPSKSANETSSADNDDEAPMPELPSDQYDNARSVSPSHEARHKGCNSGNDPSSHAALNHVETIHPKVLEAQLLQKMEVTNASRRLSGIGMNRDPMAMRMFLQHQMAGQFSAYSPHVASFRRSSLPFFPGWNGPGDMMYAMQQPQIGFLQQMQKAGETTGNALGENVASETNENAPGCSGKRGSQQEGESEANNEKGLPGDDGIAATNKIVSDAMAALKGEVLSHQIGSSFRRHSMEHINTSPSYLNAMTEQFLQRSMARRLGSRPSGMGGLMNLGGGQFGTMFGPSMMYGNFPKNDPLMAEVGAKVDAQARVLLAQRRRESLDMSKKMASVVDKDDSSSKMALSEVNKGVVKNGEATNVDDKSSMKEDKSDSGENK</sequence>
<feature type="compositionally biased region" description="Polar residues" evidence="4">
    <location>
        <begin position="188"/>
        <end position="197"/>
    </location>
</feature>
<proteinExistence type="predicted"/>
<evidence type="ECO:0000256" key="1">
    <source>
        <dbReference type="ARBA" id="ARBA00004123"/>
    </source>
</evidence>
<dbReference type="InterPro" id="IPR036388">
    <property type="entry name" value="WH-like_DNA-bd_sf"/>
</dbReference>
<accession>A0ABD3P8E8</accession>
<evidence type="ECO:0000313" key="7">
    <source>
        <dbReference type="Proteomes" id="UP001516023"/>
    </source>
</evidence>
<keyword evidence="2" id="KW-0238">DNA-binding</keyword>
<evidence type="ECO:0000259" key="5">
    <source>
        <dbReference type="Pfam" id="PF00447"/>
    </source>
</evidence>
<dbReference type="Pfam" id="PF00447">
    <property type="entry name" value="HSF_DNA-bind"/>
    <property type="match status" value="1"/>
</dbReference>
<reference evidence="6 7" key="1">
    <citation type="journal article" date="2020" name="G3 (Bethesda)">
        <title>Improved Reference Genome for Cyclotella cryptica CCMP332, a Model for Cell Wall Morphogenesis, Salinity Adaptation, and Lipid Production in Diatoms (Bacillariophyta).</title>
        <authorList>
            <person name="Roberts W.R."/>
            <person name="Downey K.M."/>
            <person name="Ruck E.C."/>
            <person name="Traller J.C."/>
            <person name="Alverson A.J."/>
        </authorList>
    </citation>
    <scope>NUCLEOTIDE SEQUENCE [LARGE SCALE GENOMIC DNA]</scope>
    <source>
        <strain evidence="6 7">CCMP332</strain>
    </source>
</reference>
<dbReference type="Proteomes" id="UP001516023">
    <property type="component" value="Unassembled WGS sequence"/>
</dbReference>
<keyword evidence="3" id="KW-0539">Nucleus</keyword>
<feature type="region of interest" description="Disordered" evidence="4">
    <location>
        <begin position="328"/>
        <end position="363"/>
    </location>
</feature>
<dbReference type="GO" id="GO:0003677">
    <property type="term" value="F:DNA binding"/>
    <property type="evidence" value="ECO:0007669"/>
    <property type="project" value="UniProtKB-KW"/>
</dbReference>
<feature type="compositionally biased region" description="Basic and acidic residues" evidence="4">
    <location>
        <begin position="484"/>
        <end position="499"/>
    </location>
</feature>
<dbReference type="SUPFAM" id="SSF46785">
    <property type="entry name" value="Winged helix' DNA-binding domain"/>
    <property type="match status" value="1"/>
</dbReference>
<dbReference type="Gene3D" id="1.10.10.10">
    <property type="entry name" value="Winged helix-like DNA-binding domain superfamily/Winged helix DNA-binding domain"/>
    <property type="match status" value="1"/>
</dbReference>
<comment type="subcellular location">
    <subcellularLocation>
        <location evidence="1">Nucleus</location>
    </subcellularLocation>
</comment>
<dbReference type="EMBL" id="JABMIG020000249">
    <property type="protein sequence ID" value="KAL3783872.1"/>
    <property type="molecule type" value="Genomic_DNA"/>
</dbReference>
<feature type="region of interest" description="Disordered" evidence="4">
    <location>
        <begin position="165"/>
        <end position="216"/>
    </location>
</feature>
<dbReference type="AlphaFoldDB" id="A0ABD3P8E8"/>
<evidence type="ECO:0000313" key="6">
    <source>
        <dbReference type="EMBL" id="KAL3783872.1"/>
    </source>
</evidence>
<keyword evidence="7" id="KW-1185">Reference proteome</keyword>
<dbReference type="InterPro" id="IPR036390">
    <property type="entry name" value="WH_DNA-bd_sf"/>
</dbReference>
<feature type="domain" description="HSF-type DNA-binding" evidence="5">
    <location>
        <begin position="66"/>
        <end position="159"/>
    </location>
</feature>
<name>A0ABD3P8E8_9STRA</name>
<evidence type="ECO:0000256" key="4">
    <source>
        <dbReference type="SAM" id="MobiDB-lite"/>
    </source>
</evidence>
<evidence type="ECO:0000256" key="2">
    <source>
        <dbReference type="ARBA" id="ARBA00023125"/>
    </source>
</evidence>
<organism evidence="6 7">
    <name type="scientific">Cyclotella cryptica</name>
    <dbReference type="NCBI Taxonomy" id="29204"/>
    <lineage>
        <taxon>Eukaryota</taxon>
        <taxon>Sar</taxon>
        <taxon>Stramenopiles</taxon>
        <taxon>Ochrophyta</taxon>
        <taxon>Bacillariophyta</taxon>
        <taxon>Coscinodiscophyceae</taxon>
        <taxon>Thalassiosirophycidae</taxon>
        <taxon>Stephanodiscales</taxon>
        <taxon>Stephanodiscaceae</taxon>
        <taxon>Cyclotella</taxon>
    </lineage>
</organism>
<feature type="compositionally biased region" description="Polar residues" evidence="4">
    <location>
        <begin position="9"/>
        <end position="18"/>
    </location>
</feature>